<feature type="domain" description="DUF6294" evidence="1">
    <location>
        <begin position="58"/>
        <end position="140"/>
    </location>
</feature>
<reference evidence="2 3" key="1">
    <citation type="submission" date="2016-10" db="EMBL/GenBank/DDBJ databases">
        <authorList>
            <person name="de Groot N.N."/>
        </authorList>
    </citation>
    <scope>NUCLEOTIDE SEQUENCE [LARGE SCALE GENOMIC DNA]</scope>
    <source>
        <strain evidence="2 3">R5</strain>
    </source>
</reference>
<name>A0A1G6TJ39_9BRAD</name>
<organism evidence="2 3">
    <name type="scientific">Bradyrhizobium brasilense</name>
    <dbReference type="NCBI Taxonomy" id="1419277"/>
    <lineage>
        <taxon>Bacteria</taxon>
        <taxon>Pseudomonadati</taxon>
        <taxon>Pseudomonadota</taxon>
        <taxon>Alphaproteobacteria</taxon>
        <taxon>Hyphomicrobiales</taxon>
        <taxon>Nitrobacteraceae</taxon>
        <taxon>Bradyrhizobium</taxon>
    </lineage>
</organism>
<dbReference type="EMBL" id="FMZW01000009">
    <property type="protein sequence ID" value="SDD29093.1"/>
    <property type="molecule type" value="Genomic_DNA"/>
</dbReference>
<sequence length="140" mass="15484">MLKEHLESKSSATDQPESYKGVATHAIQTLDLSWSAPIRYGDCKLSGFLNGTLNNGPTLRLRSDGTAELLAKFFSTDDGDVWVIDRLVLLDIHGTVLFQFPHLSSPETQTDNQVLDWVAELSFPAVFFSSVTGANMTYRC</sequence>
<dbReference type="InterPro" id="IPR046261">
    <property type="entry name" value="DUF6294"/>
</dbReference>
<accession>A0A1G6TJ39</accession>
<dbReference type="AlphaFoldDB" id="A0A1G6TJ39"/>
<evidence type="ECO:0000313" key="3">
    <source>
        <dbReference type="Proteomes" id="UP000199245"/>
    </source>
</evidence>
<protein>
    <recommendedName>
        <fullName evidence="1">DUF6294 domain-containing protein</fullName>
    </recommendedName>
</protein>
<proteinExistence type="predicted"/>
<dbReference type="RefSeq" id="WP_028331873.1">
    <property type="nucleotide sequence ID" value="NZ_CP121669.1"/>
</dbReference>
<evidence type="ECO:0000259" key="1">
    <source>
        <dbReference type="Pfam" id="PF19811"/>
    </source>
</evidence>
<gene>
    <name evidence="2" type="ORF">SAMN05216337_1009168</name>
</gene>
<evidence type="ECO:0000313" key="2">
    <source>
        <dbReference type="EMBL" id="SDD29093.1"/>
    </source>
</evidence>
<dbReference type="Proteomes" id="UP000199245">
    <property type="component" value="Unassembled WGS sequence"/>
</dbReference>
<dbReference type="Pfam" id="PF19811">
    <property type="entry name" value="DUF6294"/>
    <property type="match status" value="1"/>
</dbReference>